<dbReference type="InterPro" id="IPR036380">
    <property type="entry name" value="Isochorismatase-like_sf"/>
</dbReference>
<dbReference type="PRINTS" id="PR01398">
    <property type="entry name" value="ISCHRISMTASE"/>
</dbReference>
<evidence type="ECO:0000256" key="1">
    <source>
        <dbReference type="ARBA" id="ARBA00022801"/>
    </source>
</evidence>
<dbReference type="PANTHER" id="PTHR43540">
    <property type="entry name" value="PEROXYUREIDOACRYLATE/UREIDOACRYLATE AMIDOHYDROLASE-RELATED"/>
    <property type="match status" value="1"/>
</dbReference>
<comment type="caution">
    <text evidence="3">The sequence shown here is derived from an EMBL/GenBank/DDBJ whole genome shotgun (WGS) entry which is preliminary data.</text>
</comment>
<dbReference type="EMBL" id="JMIX01000004">
    <property type="protein sequence ID" value="KEO96695.1"/>
    <property type="molecule type" value="Genomic_DNA"/>
</dbReference>
<proteinExistence type="predicted"/>
<dbReference type="GO" id="GO:0008908">
    <property type="term" value="F:isochorismatase activity"/>
    <property type="evidence" value="ECO:0007669"/>
    <property type="project" value="InterPro"/>
</dbReference>
<evidence type="ECO:0000313" key="4">
    <source>
        <dbReference type="Proteomes" id="UP000027866"/>
    </source>
</evidence>
<reference evidence="3 4" key="1">
    <citation type="submission" date="2014-04" db="EMBL/GenBank/DDBJ databases">
        <title>A comprehensive comparison of genomes of Erythrobacter spp. Strains.</title>
        <authorList>
            <person name="Zheng Q."/>
        </authorList>
    </citation>
    <scope>NUCLEOTIDE SEQUENCE [LARGE SCALE GENOMIC DNA]</scope>
    <source>
        <strain evidence="3 4">DSM 8509</strain>
    </source>
</reference>
<keyword evidence="4" id="KW-1185">Reference proteome</keyword>
<dbReference type="PATRIC" id="fig|39960.10.peg.2838"/>
<dbReference type="PANTHER" id="PTHR43540:SF1">
    <property type="entry name" value="ISOCHORISMATASE HYDROLASE"/>
    <property type="match status" value="1"/>
</dbReference>
<dbReference type="InterPro" id="IPR050272">
    <property type="entry name" value="Isochorismatase-like_hydrls"/>
</dbReference>
<sequence length="212" mass="22408">MGEKEDAKSNYAGVFEGRIGFGERPALIIIDMVEAYFDPGSPLHAGVEDTLAAAIELRAAARAAGVPVIYTNVVFHPSMRDGGRFAQKVGALANFVRGNAMGAWAKGLEPAEDELVVSKQYASAFFGTSLASTLTAGGHDSVLLAGVSTSGCIRASCVDACQHGFIPLVVEEAVGDRHEGVHRANLFDMNAKYGDVVRLAEAKEHFAQIARN</sequence>
<dbReference type="AlphaFoldDB" id="A0A074MV99"/>
<dbReference type="Proteomes" id="UP000027866">
    <property type="component" value="Unassembled WGS sequence"/>
</dbReference>
<evidence type="ECO:0000313" key="3">
    <source>
        <dbReference type="EMBL" id="KEO96695.1"/>
    </source>
</evidence>
<dbReference type="Gene3D" id="3.40.50.850">
    <property type="entry name" value="Isochorismatase-like"/>
    <property type="match status" value="1"/>
</dbReference>
<organism evidence="3 4">
    <name type="scientific">Erythrobacter litoralis</name>
    <dbReference type="NCBI Taxonomy" id="39960"/>
    <lineage>
        <taxon>Bacteria</taxon>
        <taxon>Pseudomonadati</taxon>
        <taxon>Pseudomonadota</taxon>
        <taxon>Alphaproteobacteria</taxon>
        <taxon>Sphingomonadales</taxon>
        <taxon>Erythrobacteraceae</taxon>
        <taxon>Erythrobacter/Porphyrobacter group</taxon>
        <taxon>Erythrobacter</taxon>
    </lineage>
</organism>
<feature type="domain" description="Isochorismatase-like" evidence="2">
    <location>
        <begin position="26"/>
        <end position="200"/>
    </location>
</feature>
<dbReference type="InterPro" id="IPR000868">
    <property type="entry name" value="Isochorismatase-like_dom"/>
</dbReference>
<gene>
    <name evidence="3" type="ORF">EH32_08410</name>
</gene>
<dbReference type="SUPFAM" id="SSF52499">
    <property type="entry name" value="Isochorismatase-like hydrolases"/>
    <property type="match status" value="1"/>
</dbReference>
<dbReference type="InterPro" id="IPR016291">
    <property type="entry name" value="Isochorismatase"/>
</dbReference>
<dbReference type="RefSeq" id="WP_034902019.1">
    <property type="nucleotide sequence ID" value="NZ_CP017057.1"/>
</dbReference>
<evidence type="ECO:0000259" key="2">
    <source>
        <dbReference type="Pfam" id="PF00857"/>
    </source>
</evidence>
<accession>A0A074MV99</accession>
<protein>
    <submittedName>
        <fullName evidence="3">Isochorismatase</fullName>
    </submittedName>
</protein>
<name>A0A074MV99_9SPHN</name>
<dbReference type="Pfam" id="PF00857">
    <property type="entry name" value="Isochorismatase"/>
    <property type="match status" value="1"/>
</dbReference>
<keyword evidence="1" id="KW-0378">Hydrolase</keyword>
<dbReference type="KEGG" id="elq:Ga0102493_11587"/>